<dbReference type="Proteomes" id="UP000236884">
    <property type="component" value="Chromosome"/>
</dbReference>
<organism evidence="2 3">
    <name type="scientific">Variibacter gotjawalensis</name>
    <dbReference type="NCBI Taxonomy" id="1333996"/>
    <lineage>
        <taxon>Bacteria</taxon>
        <taxon>Pseudomonadati</taxon>
        <taxon>Pseudomonadota</taxon>
        <taxon>Alphaproteobacteria</taxon>
        <taxon>Hyphomicrobiales</taxon>
        <taxon>Nitrobacteraceae</taxon>
        <taxon>Variibacter</taxon>
    </lineage>
</organism>
<dbReference type="PANTHER" id="PTHR42923:SF47">
    <property type="entry name" value="BLR3003 PROTEIN"/>
    <property type="match status" value="1"/>
</dbReference>
<proteinExistence type="predicted"/>
<name>A0A0S3PUK8_9BRAD</name>
<dbReference type="InterPro" id="IPR017830">
    <property type="entry name" value="SQase_HpnE"/>
</dbReference>
<dbReference type="EMBL" id="AP014946">
    <property type="protein sequence ID" value="BAT59608.1"/>
    <property type="molecule type" value="Genomic_DNA"/>
</dbReference>
<dbReference type="InterPro" id="IPR002937">
    <property type="entry name" value="Amino_oxidase"/>
</dbReference>
<gene>
    <name evidence="2" type="ORF">GJW-30_1_02141</name>
</gene>
<dbReference type="Gene3D" id="3.50.50.60">
    <property type="entry name" value="FAD/NAD(P)-binding domain"/>
    <property type="match status" value="1"/>
</dbReference>
<protein>
    <recommendedName>
        <fullName evidence="1">Amine oxidase domain-containing protein</fullName>
    </recommendedName>
</protein>
<dbReference type="AlphaFoldDB" id="A0A0S3PUK8"/>
<dbReference type="InterPro" id="IPR036188">
    <property type="entry name" value="FAD/NAD-bd_sf"/>
</dbReference>
<feature type="domain" description="Amine oxidase" evidence="1">
    <location>
        <begin position="12"/>
        <end position="412"/>
    </location>
</feature>
<dbReference type="Pfam" id="PF01593">
    <property type="entry name" value="Amino_oxidase"/>
    <property type="match status" value="1"/>
</dbReference>
<dbReference type="InterPro" id="IPR050464">
    <property type="entry name" value="Zeta_carotene_desat/Oxidored"/>
</dbReference>
<dbReference type="KEGG" id="vgo:GJW-30_1_02141"/>
<evidence type="ECO:0000313" key="2">
    <source>
        <dbReference type="EMBL" id="BAT59608.1"/>
    </source>
</evidence>
<dbReference type="SUPFAM" id="SSF51905">
    <property type="entry name" value="FAD/NAD(P)-binding domain"/>
    <property type="match status" value="1"/>
</dbReference>
<evidence type="ECO:0000313" key="3">
    <source>
        <dbReference type="Proteomes" id="UP000236884"/>
    </source>
</evidence>
<dbReference type="OrthoDB" id="7849608at2"/>
<keyword evidence="3" id="KW-1185">Reference proteome</keyword>
<sequence>MPSTVHIIGAGLAGLAAAIRLQENGYRTIVHEATGHVGGRCRSFYDAATDLVIDNGNHLLLSANHAVLEYARTLGTEDRLSGPAKPDFDFYDLKSNLHWKLRISPGRIPWWVFDPKSRVPGTTTVDYLKLVPLLMSSSDKPLADVIPTSGVLYERLIQPLMLAALNVDPKTGSSALAAQVVRETLAAGGQQCRPLIASTGLSDVLIEPAVARITEGHGEVRMRHELRRILHEGDRATALDFGENTILLEGDDAVVVAVPAYAAATLIPGLNVPTDMRPILNVHFAIKPPKGVSQLIGVVNATTEWIFAFPNRLSVTVSGAERLMAEPREQLAEAIWQEVAAVTGLTGTPMPRWQIVRERRATFASIPAENAKRPGTATRWKNVALAGDFTQTGLPATLEGATRSGNRAADLLMSR</sequence>
<dbReference type="RefSeq" id="WP_096355130.1">
    <property type="nucleotide sequence ID" value="NZ_AP014946.1"/>
</dbReference>
<evidence type="ECO:0000259" key="1">
    <source>
        <dbReference type="Pfam" id="PF01593"/>
    </source>
</evidence>
<dbReference type="GO" id="GO:0016491">
    <property type="term" value="F:oxidoreductase activity"/>
    <property type="evidence" value="ECO:0007669"/>
    <property type="project" value="InterPro"/>
</dbReference>
<dbReference type="NCBIfam" id="TIGR03467">
    <property type="entry name" value="HpnE"/>
    <property type="match status" value="1"/>
</dbReference>
<dbReference type="PANTHER" id="PTHR42923">
    <property type="entry name" value="PROTOPORPHYRINOGEN OXIDASE"/>
    <property type="match status" value="1"/>
</dbReference>
<accession>A0A0S3PUK8</accession>
<reference evidence="2 3" key="1">
    <citation type="submission" date="2015-08" db="EMBL/GenBank/DDBJ databases">
        <title>Investigation of the bacterial diversity of lava forest soil.</title>
        <authorList>
            <person name="Lee J.S."/>
        </authorList>
    </citation>
    <scope>NUCLEOTIDE SEQUENCE [LARGE SCALE GENOMIC DNA]</scope>
    <source>
        <strain evidence="2 3">GJW-30</strain>
    </source>
</reference>